<keyword evidence="1" id="KW-0413">Isomerase</keyword>
<dbReference type="NCBIfam" id="NF035939">
    <property type="entry name" value="TIM_EboE"/>
    <property type="match status" value="1"/>
</dbReference>
<dbReference type="EMBL" id="CP036261">
    <property type="protein sequence ID" value="QDS87361.1"/>
    <property type="molecule type" value="Genomic_DNA"/>
</dbReference>
<dbReference type="KEGG" id="ruv:EC9_15390"/>
<evidence type="ECO:0000313" key="2">
    <source>
        <dbReference type="Proteomes" id="UP000319557"/>
    </source>
</evidence>
<accession>A0A517LXK1</accession>
<evidence type="ECO:0000313" key="1">
    <source>
        <dbReference type="EMBL" id="QDS87361.1"/>
    </source>
</evidence>
<organism evidence="1 2">
    <name type="scientific">Rosistilla ulvae</name>
    <dbReference type="NCBI Taxonomy" id="1930277"/>
    <lineage>
        <taxon>Bacteria</taxon>
        <taxon>Pseudomonadati</taxon>
        <taxon>Planctomycetota</taxon>
        <taxon>Planctomycetia</taxon>
        <taxon>Pirellulales</taxon>
        <taxon>Pirellulaceae</taxon>
        <taxon>Rosistilla</taxon>
    </lineage>
</organism>
<dbReference type="GO" id="GO:0016853">
    <property type="term" value="F:isomerase activity"/>
    <property type="evidence" value="ECO:0007669"/>
    <property type="project" value="UniProtKB-KW"/>
</dbReference>
<name>A0A517LXK1_9BACT</name>
<protein>
    <submittedName>
        <fullName evidence="1">Xylose isomerase-like TIM barrel</fullName>
    </submittedName>
</protein>
<proteinExistence type="predicted"/>
<dbReference type="InterPro" id="IPR036237">
    <property type="entry name" value="Xyl_isomerase-like_sf"/>
</dbReference>
<sequence length="384" mass="42804">MTSQWMTGYCTNVHAGTDIAQIRNNLDRIAVPVREQLRTPSMGVGLWIPAEAASELASPNAAADFAVWLADRQLIPFTINGFPYGNFHQPIVKHRVYLPTWWEAARRDYTLQLAEILHRILPADLPGSISTLPLGWGEPLPSRDQMQQAAANLQQVAKRLEQIEQESGRRIVIAIEPEPGCAIDTTDDMIGFFDEYLPAANLRRYLTVCHDICHAAVMCEEQSVVLQRYADAGIGIGKVQVSSAIEVPWHAMDADAQRAAIEQLSGFAEDRYLHQTTVVSESGEQHLVEDLPELLGRADPVHDHSWRIHFHVPIYLDRFGQLHATQQAVVDCIAALSTTKGLDFSGHLEAETYAWGVLPNELKVDNLADGIAHEMRWLQEQIGS</sequence>
<dbReference type="Proteomes" id="UP000319557">
    <property type="component" value="Chromosome"/>
</dbReference>
<dbReference type="Gene3D" id="3.20.20.150">
    <property type="entry name" value="Divalent-metal-dependent TIM barrel enzymes"/>
    <property type="match status" value="1"/>
</dbReference>
<dbReference type="SUPFAM" id="SSF51658">
    <property type="entry name" value="Xylose isomerase-like"/>
    <property type="match status" value="1"/>
</dbReference>
<keyword evidence="2" id="KW-1185">Reference proteome</keyword>
<reference evidence="1 2" key="1">
    <citation type="submission" date="2019-02" db="EMBL/GenBank/DDBJ databases">
        <title>Deep-cultivation of Planctomycetes and their phenomic and genomic characterization uncovers novel biology.</title>
        <authorList>
            <person name="Wiegand S."/>
            <person name="Jogler M."/>
            <person name="Boedeker C."/>
            <person name="Pinto D."/>
            <person name="Vollmers J."/>
            <person name="Rivas-Marin E."/>
            <person name="Kohn T."/>
            <person name="Peeters S.H."/>
            <person name="Heuer A."/>
            <person name="Rast P."/>
            <person name="Oberbeckmann S."/>
            <person name="Bunk B."/>
            <person name="Jeske O."/>
            <person name="Meyerdierks A."/>
            <person name="Storesund J.E."/>
            <person name="Kallscheuer N."/>
            <person name="Luecker S."/>
            <person name="Lage O.M."/>
            <person name="Pohl T."/>
            <person name="Merkel B.J."/>
            <person name="Hornburger P."/>
            <person name="Mueller R.-W."/>
            <person name="Bruemmer F."/>
            <person name="Labrenz M."/>
            <person name="Spormann A.M."/>
            <person name="Op den Camp H."/>
            <person name="Overmann J."/>
            <person name="Amann R."/>
            <person name="Jetten M.S.M."/>
            <person name="Mascher T."/>
            <person name="Medema M.H."/>
            <person name="Devos D.P."/>
            <person name="Kaster A.-K."/>
            <person name="Ovreas L."/>
            <person name="Rohde M."/>
            <person name="Galperin M.Y."/>
            <person name="Jogler C."/>
        </authorList>
    </citation>
    <scope>NUCLEOTIDE SEQUENCE [LARGE SCALE GENOMIC DNA]</scope>
    <source>
        <strain evidence="1 2">EC9</strain>
    </source>
</reference>
<dbReference type="RefSeq" id="WP_246106003.1">
    <property type="nucleotide sequence ID" value="NZ_CP036261.1"/>
</dbReference>
<gene>
    <name evidence="1" type="ORF">EC9_15390</name>
</gene>
<dbReference type="AlphaFoldDB" id="A0A517LXK1"/>